<dbReference type="VEuPathDB" id="VectorBase:ASIS014450"/>
<dbReference type="OMA" id="QLQRWPH"/>
<dbReference type="GO" id="GO:0009253">
    <property type="term" value="P:peptidoglycan catabolic process"/>
    <property type="evidence" value="ECO:0007669"/>
    <property type="project" value="InterPro"/>
</dbReference>
<keyword evidence="4" id="KW-0812">Transmembrane</keyword>
<keyword evidence="4" id="KW-1133">Transmembrane helix</keyword>
<dbReference type="InterPro" id="IPR015510">
    <property type="entry name" value="PGRP"/>
</dbReference>
<protein>
    <submittedName>
        <fullName evidence="6">AGAP005552-PB-like protein</fullName>
    </submittedName>
</protein>
<evidence type="ECO:0000256" key="2">
    <source>
        <dbReference type="ARBA" id="ARBA00022588"/>
    </source>
</evidence>
<evidence type="ECO:0000313" key="8">
    <source>
        <dbReference type="Proteomes" id="UP000030765"/>
    </source>
</evidence>
<reference evidence="6 8" key="1">
    <citation type="journal article" date="2014" name="BMC Genomics">
        <title>Genome sequence of Anopheles sinensis provides insight into genetics basis of mosquito competence for malaria parasites.</title>
        <authorList>
            <person name="Zhou D."/>
            <person name="Zhang D."/>
            <person name="Ding G."/>
            <person name="Shi L."/>
            <person name="Hou Q."/>
            <person name="Ye Y."/>
            <person name="Xu Y."/>
            <person name="Zhou H."/>
            <person name="Xiong C."/>
            <person name="Li S."/>
            <person name="Yu J."/>
            <person name="Hong S."/>
            <person name="Yu X."/>
            <person name="Zou P."/>
            <person name="Chen C."/>
            <person name="Chang X."/>
            <person name="Wang W."/>
            <person name="Lv Y."/>
            <person name="Sun Y."/>
            <person name="Ma L."/>
            <person name="Shen B."/>
            <person name="Zhu C."/>
        </authorList>
    </citation>
    <scope>NUCLEOTIDE SEQUENCE [LARGE SCALE GENOMIC DNA]</scope>
</reference>
<evidence type="ECO:0000256" key="4">
    <source>
        <dbReference type="SAM" id="Phobius"/>
    </source>
</evidence>
<name>A0A084WKL0_ANOSI</name>
<dbReference type="OrthoDB" id="7939567at2759"/>
<comment type="similarity">
    <text evidence="1">Belongs to the N-acetylmuramoyl-L-alanine amidase 2 family.</text>
</comment>
<dbReference type="InterPro" id="IPR002502">
    <property type="entry name" value="Amidase_domain"/>
</dbReference>
<feature type="domain" description="Peptidoglycan recognition protein family" evidence="5">
    <location>
        <begin position="182"/>
        <end position="324"/>
    </location>
</feature>
<dbReference type="Pfam" id="PF01510">
    <property type="entry name" value="Amidase_2"/>
    <property type="match status" value="1"/>
</dbReference>
<dbReference type="SMART" id="SM00701">
    <property type="entry name" value="PGRP"/>
    <property type="match status" value="1"/>
</dbReference>
<dbReference type="SUPFAM" id="SSF55846">
    <property type="entry name" value="N-acetylmuramoyl-L-alanine amidase-like"/>
    <property type="match status" value="1"/>
</dbReference>
<feature type="transmembrane region" description="Helical" evidence="4">
    <location>
        <begin position="145"/>
        <end position="169"/>
    </location>
</feature>
<dbReference type="GO" id="GO:0045087">
    <property type="term" value="P:innate immune response"/>
    <property type="evidence" value="ECO:0007669"/>
    <property type="project" value="UniProtKB-KW"/>
</dbReference>
<accession>A0A084WKL0</accession>
<keyword evidence="4" id="KW-0472">Membrane</keyword>
<dbReference type="EMBL" id="KE525349">
    <property type="protein sequence ID" value="KFB50754.1"/>
    <property type="molecule type" value="Genomic_DNA"/>
</dbReference>
<dbReference type="VEuPathDB" id="VectorBase:ASIC018801"/>
<dbReference type="AlphaFoldDB" id="A0A084WKL0"/>
<organism evidence="6">
    <name type="scientific">Anopheles sinensis</name>
    <name type="common">Mosquito</name>
    <dbReference type="NCBI Taxonomy" id="74873"/>
    <lineage>
        <taxon>Eukaryota</taxon>
        <taxon>Metazoa</taxon>
        <taxon>Ecdysozoa</taxon>
        <taxon>Arthropoda</taxon>
        <taxon>Hexapoda</taxon>
        <taxon>Insecta</taxon>
        <taxon>Pterygota</taxon>
        <taxon>Neoptera</taxon>
        <taxon>Endopterygota</taxon>
        <taxon>Diptera</taxon>
        <taxon>Nematocera</taxon>
        <taxon>Culicoidea</taxon>
        <taxon>Culicidae</taxon>
        <taxon>Anophelinae</taxon>
        <taxon>Anopheles</taxon>
    </lineage>
</organism>
<dbReference type="EnsemblMetazoa" id="ASIC018801-RA">
    <property type="protein sequence ID" value="ASIC018801-PA"/>
    <property type="gene ID" value="ASIC018801"/>
</dbReference>
<reference evidence="7" key="2">
    <citation type="submission" date="2020-05" db="UniProtKB">
        <authorList>
            <consortium name="EnsemblMetazoa"/>
        </authorList>
    </citation>
    <scope>IDENTIFICATION</scope>
</reference>
<dbReference type="PANTHER" id="PTHR11022">
    <property type="entry name" value="PEPTIDOGLYCAN RECOGNITION PROTEIN"/>
    <property type="match status" value="1"/>
</dbReference>
<dbReference type="STRING" id="74873.A0A084WKL0"/>
<dbReference type="GO" id="GO:0008270">
    <property type="term" value="F:zinc ion binding"/>
    <property type="evidence" value="ECO:0007669"/>
    <property type="project" value="InterPro"/>
</dbReference>
<gene>
    <name evidence="6" type="ORF">ZHAS_00018801</name>
</gene>
<keyword evidence="3" id="KW-0391">Immunity</keyword>
<proteinExistence type="inferred from homology"/>
<dbReference type="Gene3D" id="3.40.80.10">
    <property type="entry name" value="Peptidoglycan recognition protein-like"/>
    <property type="match status" value="1"/>
</dbReference>
<dbReference type="GO" id="GO:0008745">
    <property type="term" value="F:N-acetylmuramoyl-L-alanine amidase activity"/>
    <property type="evidence" value="ECO:0007669"/>
    <property type="project" value="InterPro"/>
</dbReference>
<dbReference type="InterPro" id="IPR036505">
    <property type="entry name" value="Amidase/PGRP_sf"/>
</dbReference>
<dbReference type="CDD" id="cd06583">
    <property type="entry name" value="PGRP"/>
    <property type="match status" value="1"/>
</dbReference>
<keyword evidence="8" id="KW-1185">Reference proteome</keyword>
<keyword evidence="2" id="KW-0399">Innate immunity</keyword>
<dbReference type="InterPro" id="IPR006619">
    <property type="entry name" value="PGRP_domain_met/bac"/>
</dbReference>
<dbReference type="Proteomes" id="UP000030765">
    <property type="component" value="Unassembled WGS sequence"/>
</dbReference>
<dbReference type="PANTHER" id="PTHR11022:SF73">
    <property type="entry name" value="PEPTIDOGLYCAN-RECOGNITION PROTEIN LD"/>
    <property type="match status" value="1"/>
</dbReference>
<evidence type="ECO:0000256" key="1">
    <source>
        <dbReference type="ARBA" id="ARBA00007553"/>
    </source>
</evidence>
<evidence type="ECO:0000313" key="6">
    <source>
        <dbReference type="EMBL" id="KFB50754.1"/>
    </source>
</evidence>
<evidence type="ECO:0000313" key="7">
    <source>
        <dbReference type="EnsemblMetazoa" id="ASIC018801-PA"/>
    </source>
</evidence>
<evidence type="ECO:0000259" key="5">
    <source>
        <dbReference type="SMART" id="SM00701"/>
    </source>
</evidence>
<evidence type="ECO:0000256" key="3">
    <source>
        <dbReference type="ARBA" id="ARBA00022859"/>
    </source>
</evidence>
<sequence length="351" mass="39445">MPCEVQCIDFPAIASVRPHTRSVMLILLNSRLYTGLVERRTERLVRALTEQSSKGCDRPAFLERAGANCFSLMLSTARTVAASNSSRLNSPVAWSRKSDYYDVEAGSSSSESERTPLLFGSSVQGRRLHHPTPKHPVDPHKIHPVALMLMLALLGFLLLGVVIGVYLLVLQIERPWPVSHPFFLVERPAWWQYPEALQATTLDRAAVSDVIVLHTRTESCANHTDCLRFLQQTEATSWAERKDHIPYNFLIGGDGVTYEGRGWKAQHGFEELPGRNHSLVVAMIGNFTDRQPTAAQYAELKAFLTESIRRFSLSAQYRLQGAVNETLIPNDGSALYGQLQRWPHWMGLLRV</sequence>
<dbReference type="EMBL" id="ATLV01024125">
    <property type="status" value="NOT_ANNOTATED_CDS"/>
    <property type="molecule type" value="Genomic_DNA"/>
</dbReference>